<dbReference type="EMBL" id="DYUE01000311">
    <property type="protein sequence ID" value="HJG92647.1"/>
    <property type="molecule type" value="Genomic_DNA"/>
</dbReference>
<gene>
    <name evidence="1" type="ORF">K8V81_13090</name>
</gene>
<organism evidence="1 2">
    <name type="scientific">Brachybacterium massiliense</name>
    <dbReference type="NCBI Taxonomy" id="1755098"/>
    <lineage>
        <taxon>Bacteria</taxon>
        <taxon>Bacillati</taxon>
        <taxon>Actinomycetota</taxon>
        <taxon>Actinomycetes</taxon>
        <taxon>Micrococcales</taxon>
        <taxon>Dermabacteraceae</taxon>
        <taxon>Brachybacterium</taxon>
    </lineage>
</organism>
<dbReference type="InterPro" id="IPR011993">
    <property type="entry name" value="PH-like_dom_sf"/>
</dbReference>
<accession>A0A921SYV1</accession>
<dbReference type="Gene3D" id="2.30.29.30">
    <property type="entry name" value="Pleckstrin-homology domain (PH domain)/Phosphotyrosine-binding domain (PTB)"/>
    <property type="match status" value="1"/>
</dbReference>
<protein>
    <submittedName>
        <fullName evidence="1">GRAM domain-containing protein</fullName>
    </submittedName>
</protein>
<name>A0A921SYV1_9MICO</name>
<proteinExistence type="predicted"/>
<dbReference type="AlphaFoldDB" id="A0A921SYV1"/>
<comment type="caution">
    <text evidence="1">The sequence shown here is derived from an EMBL/GenBank/DDBJ whole genome shotgun (WGS) entry which is preliminary data.</text>
</comment>
<reference evidence="1" key="2">
    <citation type="submission" date="2021-09" db="EMBL/GenBank/DDBJ databases">
        <authorList>
            <person name="Gilroy R."/>
        </authorList>
    </citation>
    <scope>NUCLEOTIDE SEQUENCE</scope>
    <source>
        <strain evidence="1">ChiGjej5B5-22894</strain>
    </source>
</reference>
<evidence type="ECO:0000313" key="1">
    <source>
        <dbReference type="EMBL" id="HJG92647.1"/>
    </source>
</evidence>
<sequence length="120" mass="12622">MSATGSLPFPLGQGEELVRSSAANMQRGAETAGGKLYLTTQRLVFIAHSFNVQRGPSEIPLQLIRDVGGAWTKLLGVLPLVPNSIVVTLHDGTVHSFVVSGRSSWITAITQARGGSTPAL</sequence>
<dbReference type="Proteomes" id="UP000742460">
    <property type="component" value="Unassembled WGS sequence"/>
</dbReference>
<evidence type="ECO:0000313" key="2">
    <source>
        <dbReference type="Proteomes" id="UP000742460"/>
    </source>
</evidence>
<reference evidence="1" key="1">
    <citation type="journal article" date="2021" name="PeerJ">
        <title>Extensive microbial diversity within the chicken gut microbiome revealed by metagenomics and culture.</title>
        <authorList>
            <person name="Gilroy R."/>
            <person name="Ravi A."/>
            <person name="Getino M."/>
            <person name="Pursley I."/>
            <person name="Horton D.L."/>
            <person name="Alikhan N.F."/>
            <person name="Baker D."/>
            <person name="Gharbi K."/>
            <person name="Hall N."/>
            <person name="Watson M."/>
            <person name="Adriaenssens E.M."/>
            <person name="Foster-Nyarko E."/>
            <person name="Jarju S."/>
            <person name="Secka A."/>
            <person name="Antonio M."/>
            <person name="Oren A."/>
            <person name="Chaudhuri R.R."/>
            <person name="La Ragione R."/>
            <person name="Hildebrand F."/>
            <person name="Pallen M.J."/>
        </authorList>
    </citation>
    <scope>NUCLEOTIDE SEQUENCE</scope>
    <source>
        <strain evidence="1">ChiGjej5B5-22894</strain>
    </source>
</reference>